<dbReference type="AlphaFoldDB" id="G9ERQ2"/>
<protein>
    <submittedName>
        <fullName evidence="2">Uncharacterized protein</fullName>
    </submittedName>
</protein>
<dbReference type="HOGENOM" id="CLU_3235435_0_0_6"/>
<dbReference type="InParanoid" id="G9ERQ2"/>
<keyword evidence="1" id="KW-0472">Membrane</keyword>
<organism evidence="2 3">
    <name type="scientific">Legionella drancourtii LLAP12</name>
    <dbReference type="NCBI Taxonomy" id="658187"/>
    <lineage>
        <taxon>Bacteria</taxon>
        <taxon>Pseudomonadati</taxon>
        <taxon>Pseudomonadota</taxon>
        <taxon>Gammaproteobacteria</taxon>
        <taxon>Legionellales</taxon>
        <taxon>Legionellaceae</taxon>
        <taxon>Legionella</taxon>
    </lineage>
</organism>
<sequence length="43" mass="5181">MRNIHEKILNISLQTRNLRDGFLIFFIHDLLIIFLIIAIFKNI</sequence>
<feature type="transmembrane region" description="Helical" evidence="1">
    <location>
        <begin position="21"/>
        <end position="40"/>
    </location>
</feature>
<keyword evidence="1" id="KW-0812">Transmembrane</keyword>
<proteinExistence type="predicted"/>
<dbReference type="STRING" id="658187.LDG_7970"/>
<reference evidence="2 3" key="1">
    <citation type="journal article" date="2011" name="BMC Genomics">
        <title>Insight into cross-talk between intra-amoebal pathogens.</title>
        <authorList>
            <person name="Gimenez G."/>
            <person name="Bertelli C."/>
            <person name="Moliner C."/>
            <person name="Robert C."/>
            <person name="Raoult D."/>
            <person name="Fournier P.E."/>
            <person name="Greub G."/>
        </authorList>
    </citation>
    <scope>NUCLEOTIDE SEQUENCE [LARGE SCALE GENOMIC DNA]</scope>
    <source>
        <strain evidence="2 3">LLAP12</strain>
    </source>
</reference>
<evidence type="ECO:0000313" key="3">
    <source>
        <dbReference type="Proteomes" id="UP000002770"/>
    </source>
</evidence>
<evidence type="ECO:0000256" key="1">
    <source>
        <dbReference type="SAM" id="Phobius"/>
    </source>
</evidence>
<name>G9ERQ2_9GAMM</name>
<keyword evidence="1" id="KW-1133">Transmembrane helix</keyword>
<evidence type="ECO:0000313" key="2">
    <source>
        <dbReference type="EMBL" id="EHL30065.1"/>
    </source>
</evidence>
<accession>G9ERQ2</accession>
<gene>
    <name evidence="2" type="ORF">LDG_7970</name>
</gene>
<dbReference type="EMBL" id="JH413836">
    <property type="protein sequence ID" value="EHL30065.1"/>
    <property type="molecule type" value="Genomic_DNA"/>
</dbReference>
<dbReference type="Proteomes" id="UP000002770">
    <property type="component" value="Unassembled WGS sequence"/>
</dbReference>
<keyword evidence="3" id="KW-1185">Reference proteome</keyword>